<comment type="caution">
    <text evidence="2">The sequence shown here is derived from an EMBL/GenBank/DDBJ whole genome shotgun (WGS) entry which is preliminary data.</text>
</comment>
<accession>A0AAV6K596</accession>
<reference evidence="2" key="1">
    <citation type="submission" date="2020-08" db="EMBL/GenBank/DDBJ databases">
        <title>Plant Genome Project.</title>
        <authorList>
            <person name="Zhang R.-G."/>
        </authorList>
    </citation>
    <scope>NUCLEOTIDE SEQUENCE</scope>
    <source>
        <strain evidence="2">WSP0</strain>
        <tissue evidence="2">Leaf</tissue>
    </source>
</reference>
<evidence type="ECO:0000313" key="2">
    <source>
        <dbReference type="EMBL" id="KAG5547514.1"/>
    </source>
</evidence>
<dbReference type="EMBL" id="JACTNZ010000005">
    <property type="protein sequence ID" value="KAG5547514.1"/>
    <property type="molecule type" value="Genomic_DNA"/>
</dbReference>
<dbReference type="AlphaFoldDB" id="A0AAV6K596"/>
<gene>
    <name evidence="2" type="ORF">RHGRI_013264</name>
</gene>
<protein>
    <submittedName>
        <fullName evidence="2">Uncharacterized protein</fullName>
    </submittedName>
</protein>
<feature type="compositionally biased region" description="Polar residues" evidence="1">
    <location>
        <begin position="68"/>
        <end position="78"/>
    </location>
</feature>
<evidence type="ECO:0000256" key="1">
    <source>
        <dbReference type="SAM" id="MobiDB-lite"/>
    </source>
</evidence>
<organism evidence="2 3">
    <name type="scientific">Rhododendron griersonianum</name>
    <dbReference type="NCBI Taxonomy" id="479676"/>
    <lineage>
        <taxon>Eukaryota</taxon>
        <taxon>Viridiplantae</taxon>
        <taxon>Streptophyta</taxon>
        <taxon>Embryophyta</taxon>
        <taxon>Tracheophyta</taxon>
        <taxon>Spermatophyta</taxon>
        <taxon>Magnoliopsida</taxon>
        <taxon>eudicotyledons</taxon>
        <taxon>Gunneridae</taxon>
        <taxon>Pentapetalae</taxon>
        <taxon>asterids</taxon>
        <taxon>Ericales</taxon>
        <taxon>Ericaceae</taxon>
        <taxon>Ericoideae</taxon>
        <taxon>Rhodoreae</taxon>
        <taxon>Rhododendron</taxon>
    </lineage>
</organism>
<name>A0AAV6K596_9ERIC</name>
<proteinExistence type="predicted"/>
<keyword evidence="3" id="KW-1185">Reference proteome</keyword>
<evidence type="ECO:0000313" key="3">
    <source>
        <dbReference type="Proteomes" id="UP000823749"/>
    </source>
</evidence>
<sequence length="235" mass="26216">MPENSIGTRFSLLHLFPLSSSIQVSNCRQAELLERKRLKKHRQKEQKTKGQANGEKMPKSPSFGRSGLYSTQNPQAQTRKPEMENEGKSLKSILLTDDVAKTHQHKTREVMISFMSVPLGYCTAQWHDDDLIEAQEHCSTEHAISKPTKIVHGGSQSTVKLWRSCASGDNGADSPLPVDESAPAEGLLFSSNCAKAFLAQSMVRGRFQVKSMLMVAVKCIFYGSMVKCNVDYLYF</sequence>
<dbReference type="Proteomes" id="UP000823749">
    <property type="component" value="Chromosome 5"/>
</dbReference>
<dbReference type="PANTHER" id="PTHR36055">
    <property type="entry name" value="C2H2-LIKE ZINC FINGER PROTEIN"/>
    <property type="match status" value="1"/>
</dbReference>
<feature type="region of interest" description="Disordered" evidence="1">
    <location>
        <begin position="35"/>
        <end position="87"/>
    </location>
</feature>
<dbReference type="PANTHER" id="PTHR36055:SF1">
    <property type="entry name" value="C2H2-LIKE ZINC FINGER PROTEIN"/>
    <property type="match status" value="1"/>
</dbReference>